<protein>
    <submittedName>
        <fullName evidence="2">Uncharacterized protein</fullName>
    </submittedName>
</protein>
<accession>A0A936ZSA8</accession>
<evidence type="ECO:0000313" key="3">
    <source>
        <dbReference type="Proteomes" id="UP000613011"/>
    </source>
</evidence>
<sequence>MGSSYRPERPIATDSKIDVPRAARPREAQPETPRPTLFAWLEESIPVLVRGLGGAAMPVEDARFLGRLFRAAGQQSGRTSTGLDAQARRAVHEGVIAGLREEGFATRLPKPLAGPIPDLLLQPIQEALEQSLPTLSSTPVGPVHGK</sequence>
<dbReference type="AlphaFoldDB" id="A0A936ZSA8"/>
<reference evidence="2" key="1">
    <citation type="submission" date="2021-01" db="EMBL/GenBank/DDBJ databases">
        <title>Ramlibacter sp. strain AW1 16S ribosomal RNA gene Genome sequencing and assembly.</title>
        <authorList>
            <person name="Kang M."/>
        </authorList>
    </citation>
    <scope>NUCLEOTIDE SEQUENCE</scope>
    <source>
        <strain evidence="2">AW1</strain>
    </source>
</reference>
<feature type="compositionally biased region" description="Basic and acidic residues" evidence="1">
    <location>
        <begin position="1"/>
        <end position="29"/>
    </location>
</feature>
<name>A0A936ZSA8_9BURK</name>
<evidence type="ECO:0000256" key="1">
    <source>
        <dbReference type="SAM" id="MobiDB-lite"/>
    </source>
</evidence>
<keyword evidence="3" id="KW-1185">Reference proteome</keyword>
<feature type="region of interest" description="Disordered" evidence="1">
    <location>
        <begin position="1"/>
        <end position="34"/>
    </location>
</feature>
<dbReference type="Proteomes" id="UP000613011">
    <property type="component" value="Unassembled WGS sequence"/>
</dbReference>
<comment type="caution">
    <text evidence="2">The sequence shown here is derived from an EMBL/GenBank/DDBJ whole genome shotgun (WGS) entry which is preliminary data.</text>
</comment>
<dbReference type="EMBL" id="JAEQNA010000001">
    <property type="protein sequence ID" value="MBL0419714.1"/>
    <property type="molecule type" value="Genomic_DNA"/>
</dbReference>
<proteinExistence type="predicted"/>
<organism evidence="2 3">
    <name type="scientific">Ramlibacter aurantiacus</name>
    <dbReference type="NCBI Taxonomy" id="2801330"/>
    <lineage>
        <taxon>Bacteria</taxon>
        <taxon>Pseudomonadati</taxon>
        <taxon>Pseudomonadota</taxon>
        <taxon>Betaproteobacteria</taxon>
        <taxon>Burkholderiales</taxon>
        <taxon>Comamonadaceae</taxon>
        <taxon>Ramlibacter</taxon>
    </lineage>
</organism>
<evidence type="ECO:0000313" key="2">
    <source>
        <dbReference type="EMBL" id="MBL0419714.1"/>
    </source>
</evidence>
<gene>
    <name evidence="2" type="ORF">JI739_05060</name>
</gene>